<evidence type="ECO:0000313" key="1">
    <source>
        <dbReference type="EMBL" id="KAI4335767.1"/>
    </source>
</evidence>
<proteinExistence type="predicted"/>
<keyword evidence="2" id="KW-1185">Reference proteome</keyword>
<sequence>MLQLSRLTVLALDARNIVRTLIDNEDSSGVLVENHKPGRRKKEVGETGYQMLRSIGRLFGENLVSSNSTEVGENVKQETSEKALDQTQRSNISPPVEDNGSLGSSRLSSRNSLLDDDRSGEQKLFLKMKYLD</sequence>
<gene>
    <name evidence="1" type="ORF">L6164_014378</name>
</gene>
<accession>A0ACB9NHW2</accession>
<evidence type="ECO:0000313" key="2">
    <source>
        <dbReference type="Proteomes" id="UP000828941"/>
    </source>
</evidence>
<protein>
    <submittedName>
        <fullName evidence="1">Uncharacterized protein</fullName>
    </submittedName>
</protein>
<dbReference type="Proteomes" id="UP000828941">
    <property type="component" value="Chromosome 6"/>
</dbReference>
<reference evidence="1 2" key="1">
    <citation type="journal article" date="2022" name="DNA Res.">
        <title>Chromosomal-level genome assembly of the orchid tree Bauhinia variegata (Leguminosae; Cercidoideae) supports the allotetraploid origin hypothesis of Bauhinia.</title>
        <authorList>
            <person name="Zhong Y."/>
            <person name="Chen Y."/>
            <person name="Zheng D."/>
            <person name="Pang J."/>
            <person name="Liu Y."/>
            <person name="Luo S."/>
            <person name="Meng S."/>
            <person name="Qian L."/>
            <person name="Wei D."/>
            <person name="Dai S."/>
            <person name="Zhou R."/>
        </authorList>
    </citation>
    <scope>NUCLEOTIDE SEQUENCE [LARGE SCALE GENOMIC DNA]</scope>
    <source>
        <strain evidence="1">BV-YZ2020</strain>
    </source>
</reference>
<dbReference type="EMBL" id="CM039431">
    <property type="protein sequence ID" value="KAI4335767.1"/>
    <property type="molecule type" value="Genomic_DNA"/>
</dbReference>
<comment type="caution">
    <text evidence="1">The sequence shown here is derived from an EMBL/GenBank/DDBJ whole genome shotgun (WGS) entry which is preliminary data.</text>
</comment>
<name>A0ACB9NHW2_BAUVA</name>
<organism evidence="1 2">
    <name type="scientific">Bauhinia variegata</name>
    <name type="common">Purple orchid tree</name>
    <name type="synonym">Phanera variegata</name>
    <dbReference type="NCBI Taxonomy" id="167791"/>
    <lineage>
        <taxon>Eukaryota</taxon>
        <taxon>Viridiplantae</taxon>
        <taxon>Streptophyta</taxon>
        <taxon>Embryophyta</taxon>
        <taxon>Tracheophyta</taxon>
        <taxon>Spermatophyta</taxon>
        <taxon>Magnoliopsida</taxon>
        <taxon>eudicotyledons</taxon>
        <taxon>Gunneridae</taxon>
        <taxon>Pentapetalae</taxon>
        <taxon>rosids</taxon>
        <taxon>fabids</taxon>
        <taxon>Fabales</taxon>
        <taxon>Fabaceae</taxon>
        <taxon>Cercidoideae</taxon>
        <taxon>Cercideae</taxon>
        <taxon>Bauhiniinae</taxon>
        <taxon>Bauhinia</taxon>
    </lineage>
</organism>